<evidence type="ECO:0000256" key="11">
    <source>
        <dbReference type="RuleBase" id="RU000515"/>
    </source>
</evidence>
<evidence type="ECO:0000256" key="2">
    <source>
        <dbReference type="ARBA" id="ARBA00008055"/>
    </source>
</evidence>
<evidence type="ECO:0000256" key="12">
    <source>
        <dbReference type="RuleBase" id="RU004161"/>
    </source>
</evidence>
<dbReference type="FunFam" id="3.20.20.70:FF:000019">
    <property type="entry name" value="Delta-aminolevulinic acid dehydratase"/>
    <property type="match status" value="1"/>
</dbReference>
<dbReference type="GO" id="GO:0006782">
    <property type="term" value="P:protoporphyrinogen IX biosynthetic process"/>
    <property type="evidence" value="ECO:0007669"/>
    <property type="project" value="UniProtKB-UniPathway"/>
</dbReference>
<comment type="catalytic activity">
    <reaction evidence="8 11">
        <text>2 5-aminolevulinate = porphobilinogen + 2 H2O + H(+)</text>
        <dbReference type="Rhea" id="RHEA:24064"/>
        <dbReference type="ChEBI" id="CHEBI:15377"/>
        <dbReference type="ChEBI" id="CHEBI:15378"/>
        <dbReference type="ChEBI" id="CHEBI:58126"/>
        <dbReference type="ChEBI" id="CHEBI:356416"/>
        <dbReference type="EC" id="4.2.1.24"/>
    </reaction>
</comment>
<protein>
    <recommendedName>
        <fullName evidence="4 11">Delta-aminolevulinic acid dehydratase</fullName>
        <ecNumber evidence="3 11">4.2.1.24</ecNumber>
    </recommendedName>
</protein>
<evidence type="ECO:0000256" key="8">
    <source>
        <dbReference type="ARBA" id="ARBA00047651"/>
    </source>
</evidence>
<evidence type="ECO:0000256" key="4">
    <source>
        <dbReference type="ARBA" id="ARBA00020771"/>
    </source>
</evidence>
<dbReference type="EMBL" id="LXQC01000057">
    <property type="protein sequence ID" value="TFE71804.1"/>
    <property type="molecule type" value="Genomic_DNA"/>
</dbReference>
<evidence type="ECO:0000313" key="14">
    <source>
        <dbReference type="Proteomes" id="UP000297713"/>
    </source>
</evidence>
<dbReference type="PANTHER" id="PTHR11458">
    <property type="entry name" value="DELTA-AMINOLEVULINIC ACID DEHYDRATASE"/>
    <property type="match status" value="1"/>
</dbReference>
<keyword evidence="10" id="KW-0479">Metal-binding</keyword>
<dbReference type="InterPro" id="IPR013785">
    <property type="entry name" value="Aldolase_TIM"/>
</dbReference>
<dbReference type="EC" id="4.2.1.24" evidence="3 11"/>
<evidence type="ECO:0000256" key="6">
    <source>
        <dbReference type="ARBA" id="ARBA00023239"/>
    </source>
</evidence>
<feature type="active site" description="Schiff-base intermediate with substrate" evidence="9">
    <location>
        <position position="258"/>
    </location>
</feature>
<dbReference type="InterPro" id="IPR001731">
    <property type="entry name" value="ALAD"/>
</dbReference>
<dbReference type="RefSeq" id="WP_134439167.1">
    <property type="nucleotide sequence ID" value="NZ_LXQC01000057.1"/>
</dbReference>
<keyword evidence="14" id="KW-1185">Reference proteome</keyword>
<dbReference type="Gene3D" id="3.20.20.70">
    <property type="entry name" value="Aldolase class I"/>
    <property type="match status" value="1"/>
</dbReference>
<keyword evidence="7 11" id="KW-0627">Porphyrin biosynthesis</keyword>
<dbReference type="PIRSF" id="PIRSF001415">
    <property type="entry name" value="Porphbilin_synth"/>
    <property type="match status" value="1"/>
</dbReference>
<dbReference type="PRINTS" id="PR00144">
    <property type="entry name" value="DALDHYDRTASE"/>
</dbReference>
<sequence length="336" mass="37040">MKEKQLDLLRRPRRLRASSQIRSLVAETKLDIADLVCPLFVHEKEGKEEIGSMPGIFRYSLENLLEECSLLREKGINAVALFPYVPREKKDESGSYALDPGGIIPQAVEVLKKTIPDLLVITDVALDPYTLHGHDGIWNEKIKDVDNDATVEVLVKMAVMLAQKGADFVAPSDMMDGRVGAIRKALDSEGLSKTSILAYSAKFASAFYGPFRDAVGSGRQKGIYLDKKTYQLNPANSREACLEALLDEKEGADILMVKPAGPYLDIIFQIRQKTLLPLAAYQVSGEYASIVAAGLKGWIDPKKAALESLMAIKRAGADIILTYFAQSLARDPFFNF</sequence>
<dbReference type="Pfam" id="PF00490">
    <property type="entry name" value="ALAD"/>
    <property type="match status" value="1"/>
</dbReference>
<evidence type="ECO:0000256" key="7">
    <source>
        <dbReference type="ARBA" id="ARBA00023244"/>
    </source>
</evidence>
<feature type="active site" description="Schiff-base intermediate with substrate" evidence="9">
    <location>
        <position position="202"/>
    </location>
</feature>
<proteinExistence type="inferred from homology"/>
<dbReference type="AlphaFoldDB" id="A0A4Y8PH75"/>
<comment type="caution">
    <text evidence="13">The sequence shown here is derived from an EMBL/GenBank/DDBJ whole genome shotgun (WGS) entry which is preliminary data.</text>
</comment>
<evidence type="ECO:0000256" key="3">
    <source>
        <dbReference type="ARBA" id="ARBA00012053"/>
    </source>
</evidence>
<organism evidence="13 14">
    <name type="scientific">Methylacidiphilum caldifontis</name>
    <dbReference type="NCBI Taxonomy" id="2795386"/>
    <lineage>
        <taxon>Bacteria</taxon>
        <taxon>Pseudomonadati</taxon>
        <taxon>Verrucomicrobiota</taxon>
        <taxon>Methylacidiphilae</taxon>
        <taxon>Methylacidiphilales</taxon>
        <taxon>Methylacidiphilaceae</taxon>
        <taxon>Methylacidiphilum (ex Ratnadevi et al. 2023)</taxon>
    </lineage>
</organism>
<dbReference type="SUPFAM" id="SSF51569">
    <property type="entry name" value="Aldolase"/>
    <property type="match status" value="1"/>
</dbReference>
<dbReference type="SMART" id="SM01004">
    <property type="entry name" value="ALAD"/>
    <property type="match status" value="1"/>
</dbReference>
<feature type="binding site" evidence="10">
    <location>
        <position position="243"/>
    </location>
    <ligand>
        <name>Mg(2+)</name>
        <dbReference type="ChEBI" id="CHEBI:18420"/>
    </ligand>
</feature>
<dbReference type="OrthoDB" id="9805001at2"/>
<dbReference type="PROSITE" id="PS00169">
    <property type="entry name" value="D_ALA_DEHYDRATASE"/>
    <property type="match status" value="1"/>
</dbReference>
<comment type="subunit">
    <text evidence="11">Homooctamer.</text>
</comment>
<dbReference type="UniPathway" id="UPA00251">
    <property type="reaction ID" value="UER00318"/>
</dbReference>
<evidence type="ECO:0000256" key="10">
    <source>
        <dbReference type="PIRSR" id="PIRSR001415-5"/>
    </source>
</evidence>
<evidence type="ECO:0000256" key="1">
    <source>
        <dbReference type="ARBA" id="ARBA00004694"/>
    </source>
</evidence>
<evidence type="ECO:0000313" key="13">
    <source>
        <dbReference type="EMBL" id="TFE71804.1"/>
    </source>
</evidence>
<dbReference type="InterPro" id="IPR030656">
    <property type="entry name" value="ALAD_AS"/>
</dbReference>
<comment type="pathway">
    <text evidence="1">Porphyrin-containing compound metabolism; protoporphyrin-IX biosynthesis; coproporphyrinogen-III from 5-aminolevulinate: step 1/4.</text>
</comment>
<gene>
    <name evidence="13" type="ORF">A7Q10_04230</name>
</gene>
<evidence type="ECO:0000256" key="5">
    <source>
        <dbReference type="ARBA" id="ARBA00023133"/>
    </source>
</evidence>
<dbReference type="GO" id="GO:0004655">
    <property type="term" value="F:porphobilinogen synthase activity"/>
    <property type="evidence" value="ECO:0007669"/>
    <property type="project" value="UniProtKB-EC"/>
</dbReference>
<evidence type="ECO:0000256" key="9">
    <source>
        <dbReference type="PIRSR" id="PIRSR001415-1"/>
    </source>
</evidence>
<keyword evidence="10" id="KW-0460">Magnesium</keyword>
<dbReference type="Proteomes" id="UP000297713">
    <property type="component" value="Unassembled WGS sequence"/>
</dbReference>
<comment type="similarity">
    <text evidence="2 12">Belongs to the ALAD family.</text>
</comment>
<keyword evidence="5" id="KW-0350">Heme biosynthesis</keyword>
<dbReference type="GO" id="GO:0005829">
    <property type="term" value="C:cytosol"/>
    <property type="evidence" value="ECO:0007669"/>
    <property type="project" value="TreeGrafter"/>
</dbReference>
<keyword evidence="6 11" id="KW-0456">Lyase</keyword>
<dbReference type="PANTHER" id="PTHR11458:SF0">
    <property type="entry name" value="DELTA-AMINOLEVULINIC ACID DEHYDRATASE"/>
    <property type="match status" value="1"/>
</dbReference>
<accession>A0A4Y8PH75</accession>
<name>A0A4Y8PH75_9BACT</name>
<reference evidence="13 14" key="1">
    <citation type="submission" date="2016-05" db="EMBL/GenBank/DDBJ databases">
        <title>Diversity and Homogeneity among Thermoacidophilic Verrucomicrobia Methanotrophs Linked with Geographical Origin.</title>
        <authorList>
            <person name="Erikstad H.-A."/>
            <person name="Smestad N.B."/>
            <person name="Ceballos R.M."/>
            <person name="Birkeland N.-K."/>
        </authorList>
    </citation>
    <scope>NUCLEOTIDE SEQUENCE [LARGE SCALE GENOMIC DNA]</scope>
    <source>
        <strain evidence="13 14">Phi</strain>
    </source>
</reference>
<dbReference type="NCBIfam" id="NF006762">
    <property type="entry name" value="PRK09283.1"/>
    <property type="match status" value="1"/>
</dbReference>
<dbReference type="GO" id="GO:0008270">
    <property type="term" value="F:zinc ion binding"/>
    <property type="evidence" value="ECO:0007669"/>
    <property type="project" value="TreeGrafter"/>
</dbReference>